<keyword evidence="7 13" id="KW-1133">Transmembrane helix</keyword>
<dbReference type="PANTHER" id="PTHR48020">
    <property type="entry name" value="PROTON MYO-INOSITOL COTRANSPORTER"/>
    <property type="match status" value="1"/>
</dbReference>
<evidence type="ECO:0000256" key="8">
    <source>
        <dbReference type="ARBA" id="ARBA00023136"/>
    </source>
</evidence>
<feature type="transmembrane region" description="Helical" evidence="13">
    <location>
        <begin position="86"/>
        <end position="106"/>
    </location>
</feature>
<keyword evidence="6 13" id="KW-0812">Transmembrane</keyword>
<feature type="transmembrane region" description="Helical" evidence="13">
    <location>
        <begin position="177"/>
        <end position="198"/>
    </location>
</feature>
<evidence type="ECO:0000256" key="6">
    <source>
        <dbReference type="ARBA" id="ARBA00022692"/>
    </source>
</evidence>
<dbReference type="SUPFAM" id="SSF103473">
    <property type="entry name" value="MFS general substrate transporter"/>
    <property type="match status" value="1"/>
</dbReference>
<keyword evidence="8 13" id="KW-0472">Membrane</keyword>
<feature type="transmembrane region" description="Helical" evidence="13">
    <location>
        <begin position="143"/>
        <end position="165"/>
    </location>
</feature>
<dbReference type="NCBIfam" id="TIGR00879">
    <property type="entry name" value="SP"/>
    <property type="match status" value="1"/>
</dbReference>
<gene>
    <name evidence="15" type="ORF">EDC38_1578</name>
</gene>
<feature type="domain" description="Major facilitator superfamily (MFS) profile" evidence="14">
    <location>
        <begin position="19"/>
        <end position="438"/>
    </location>
</feature>
<evidence type="ECO:0000256" key="9">
    <source>
        <dbReference type="ARBA" id="ARBA00050593"/>
    </source>
</evidence>
<sequence length="465" mass="50322">MNYSPGAAPPRSHRVVIFSTIVAALGGLLFGFDTAVISGTTGALEREFELSSNGLGFTVAIALIGTVIGALSVGKPADWLGRKRSLMVIAVMYFISAVGSALATVWGEFLVYRLIGGLAVGAASVVAPMYIAEISPAAMRGRLVAINQLNVVGGILLAFLSNYVIGLSIDDATAWRWMLGIEAVPAALFLALLFLIPYSPRWLVKKGRTVEAHDVLVKMGEPNVEQELADIERSLKDNDNGASDRLFQRKYMFPIFCAWAIAMFNQLSGINALMYYAPRIFESAGFSTEASLLQAVLVGGTNFMFTVIALFMIDKLGRRPLLFIGSIGTAASLFLVSFQFMAEEISGSLVLYGLLGFIAAFAISQGAVIWVFISEIFPNRVRAKGQAFGSFTHWFMAAAVSWLFPVFADGNGGLVFIFFGLMMVLQFLFVWKIMPETKGTSLEDLEYTLHVRDNAPDNAKTAASA</sequence>
<feature type="transmembrane region" description="Helical" evidence="13">
    <location>
        <begin position="413"/>
        <end position="431"/>
    </location>
</feature>
<dbReference type="PROSITE" id="PS00216">
    <property type="entry name" value="SUGAR_TRANSPORT_1"/>
    <property type="match status" value="2"/>
</dbReference>
<feature type="transmembrane region" description="Helical" evidence="13">
    <location>
        <begin position="253"/>
        <end position="277"/>
    </location>
</feature>
<dbReference type="InterPro" id="IPR005829">
    <property type="entry name" value="Sugar_transporter_CS"/>
</dbReference>
<feature type="transmembrane region" description="Helical" evidence="13">
    <location>
        <begin position="350"/>
        <end position="373"/>
    </location>
</feature>
<keyword evidence="5" id="KW-0762">Sugar transport</keyword>
<keyword evidence="4" id="KW-1003">Cell membrane</keyword>
<dbReference type="Proteomes" id="UP000273643">
    <property type="component" value="Unassembled WGS sequence"/>
</dbReference>
<dbReference type="InterPro" id="IPR050814">
    <property type="entry name" value="Myo-inositol_Transporter"/>
</dbReference>
<dbReference type="InterPro" id="IPR005828">
    <property type="entry name" value="MFS_sugar_transport-like"/>
</dbReference>
<evidence type="ECO:0000256" key="12">
    <source>
        <dbReference type="RuleBase" id="RU003346"/>
    </source>
</evidence>
<evidence type="ECO:0000256" key="7">
    <source>
        <dbReference type="ARBA" id="ARBA00022989"/>
    </source>
</evidence>
<evidence type="ECO:0000256" key="4">
    <source>
        <dbReference type="ARBA" id="ARBA00022475"/>
    </source>
</evidence>
<dbReference type="GO" id="GO:0005886">
    <property type="term" value="C:plasma membrane"/>
    <property type="evidence" value="ECO:0007669"/>
    <property type="project" value="UniProtKB-SubCell"/>
</dbReference>
<dbReference type="Pfam" id="PF00083">
    <property type="entry name" value="Sugar_tr"/>
    <property type="match status" value="1"/>
</dbReference>
<feature type="transmembrane region" description="Helical" evidence="13">
    <location>
        <begin position="112"/>
        <end position="131"/>
    </location>
</feature>
<dbReference type="GO" id="GO:0022857">
    <property type="term" value="F:transmembrane transporter activity"/>
    <property type="evidence" value="ECO:0007669"/>
    <property type="project" value="InterPro"/>
</dbReference>
<dbReference type="PROSITE" id="PS00217">
    <property type="entry name" value="SUGAR_TRANSPORT_2"/>
    <property type="match status" value="1"/>
</dbReference>
<evidence type="ECO:0000256" key="5">
    <source>
        <dbReference type="ARBA" id="ARBA00022597"/>
    </source>
</evidence>
<dbReference type="Gene3D" id="1.20.1250.20">
    <property type="entry name" value="MFS general substrate transporter like domains"/>
    <property type="match status" value="1"/>
</dbReference>
<proteinExistence type="inferred from homology"/>
<evidence type="ECO:0000313" key="15">
    <source>
        <dbReference type="EMBL" id="ROQ20957.1"/>
    </source>
</evidence>
<comment type="catalytic activity">
    <reaction evidence="9">
        <text>D-xylose(in) + H(+)(in) = D-xylose(out) + H(+)(out)</text>
        <dbReference type="Rhea" id="RHEA:28959"/>
        <dbReference type="ChEBI" id="CHEBI:15378"/>
        <dbReference type="ChEBI" id="CHEBI:53455"/>
    </reaction>
    <physiologicalReaction direction="right-to-left" evidence="9">
        <dbReference type="Rhea" id="RHEA:28961"/>
    </physiologicalReaction>
</comment>
<evidence type="ECO:0000256" key="1">
    <source>
        <dbReference type="ARBA" id="ARBA00004651"/>
    </source>
</evidence>
<dbReference type="AlphaFoldDB" id="A0A3N1P126"/>
<keyword evidence="3 12" id="KW-0813">Transport</keyword>
<comment type="subcellular location">
    <subcellularLocation>
        <location evidence="1">Cell membrane</location>
        <topology evidence="1">Multi-pass membrane protein</topology>
    </subcellularLocation>
</comment>
<evidence type="ECO:0000259" key="14">
    <source>
        <dbReference type="PROSITE" id="PS50850"/>
    </source>
</evidence>
<organism evidence="15 16">
    <name type="scientific">Marinimicrobium koreense</name>
    <dbReference type="NCBI Taxonomy" id="306545"/>
    <lineage>
        <taxon>Bacteria</taxon>
        <taxon>Pseudomonadati</taxon>
        <taxon>Pseudomonadota</taxon>
        <taxon>Gammaproteobacteria</taxon>
        <taxon>Cellvibrionales</taxon>
        <taxon>Cellvibrionaceae</taxon>
        <taxon>Marinimicrobium</taxon>
    </lineage>
</organism>
<dbReference type="InterPro" id="IPR003663">
    <property type="entry name" value="Sugar/inositol_transpt"/>
</dbReference>
<feature type="transmembrane region" description="Helical" evidence="13">
    <location>
        <begin position="52"/>
        <end position="74"/>
    </location>
</feature>
<dbReference type="PRINTS" id="PR00171">
    <property type="entry name" value="SUGRTRNSPORT"/>
</dbReference>
<comment type="caution">
    <text evidence="15">The sequence shown here is derived from an EMBL/GenBank/DDBJ whole genome shotgun (WGS) entry which is preliminary data.</text>
</comment>
<reference evidence="15 16" key="1">
    <citation type="submission" date="2018-11" db="EMBL/GenBank/DDBJ databases">
        <title>Genomic Encyclopedia of Type Strains, Phase IV (KMG-IV): sequencing the most valuable type-strain genomes for metagenomic binning, comparative biology and taxonomic classification.</title>
        <authorList>
            <person name="Goeker M."/>
        </authorList>
    </citation>
    <scope>NUCLEOTIDE SEQUENCE [LARGE SCALE GENOMIC DNA]</scope>
    <source>
        <strain evidence="15 16">DSM 16974</strain>
    </source>
</reference>
<dbReference type="PROSITE" id="PS50850">
    <property type="entry name" value="MFS"/>
    <property type="match status" value="1"/>
</dbReference>
<feature type="transmembrane region" description="Helical" evidence="13">
    <location>
        <begin position="292"/>
        <end position="313"/>
    </location>
</feature>
<feature type="transmembrane region" description="Helical" evidence="13">
    <location>
        <begin position="320"/>
        <end position="338"/>
    </location>
</feature>
<evidence type="ECO:0000256" key="2">
    <source>
        <dbReference type="ARBA" id="ARBA00010992"/>
    </source>
</evidence>
<dbReference type="InterPro" id="IPR020846">
    <property type="entry name" value="MFS_dom"/>
</dbReference>
<feature type="transmembrane region" description="Helical" evidence="13">
    <location>
        <begin position="12"/>
        <end position="32"/>
    </location>
</feature>
<protein>
    <recommendedName>
        <fullName evidence="10">D-xylose-proton symporter</fullName>
    </recommendedName>
    <alternativeName>
        <fullName evidence="11">D-xylose transporter</fullName>
    </alternativeName>
</protein>
<evidence type="ECO:0000256" key="3">
    <source>
        <dbReference type="ARBA" id="ARBA00022448"/>
    </source>
</evidence>
<comment type="similarity">
    <text evidence="2 12">Belongs to the major facilitator superfamily. Sugar transporter (TC 2.A.1.1) family.</text>
</comment>
<dbReference type="RefSeq" id="WP_123638024.1">
    <property type="nucleotide sequence ID" value="NZ_RJUK01000001.1"/>
</dbReference>
<dbReference type="PANTHER" id="PTHR48020:SF12">
    <property type="entry name" value="PROTON MYO-INOSITOL COTRANSPORTER"/>
    <property type="match status" value="1"/>
</dbReference>
<keyword evidence="16" id="KW-1185">Reference proteome</keyword>
<dbReference type="InterPro" id="IPR036259">
    <property type="entry name" value="MFS_trans_sf"/>
</dbReference>
<dbReference type="EMBL" id="RJUK01000001">
    <property type="protein sequence ID" value="ROQ20957.1"/>
    <property type="molecule type" value="Genomic_DNA"/>
</dbReference>
<dbReference type="FunFam" id="1.20.1250.20:FF:000122">
    <property type="entry name" value="D-xylose transporter XylE"/>
    <property type="match status" value="1"/>
</dbReference>
<name>A0A3N1P126_9GAMM</name>
<evidence type="ECO:0000256" key="11">
    <source>
        <dbReference type="ARBA" id="ARBA00076792"/>
    </source>
</evidence>
<evidence type="ECO:0000256" key="13">
    <source>
        <dbReference type="SAM" id="Phobius"/>
    </source>
</evidence>
<accession>A0A3N1P126</accession>
<feature type="transmembrane region" description="Helical" evidence="13">
    <location>
        <begin position="385"/>
        <end position="407"/>
    </location>
</feature>
<evidence type="ECO:0000313" key="16">
    <source>
        <dbReference type="Proteomes" id="UP000273643"/>
    </source>
</evidence>
<dbReference type="OrthoDB" id="5368493at2"/>
<evidence type="ECO:0000256" key="10">
    <source>
        <dbReference type="ARBA" id="ARBA00070440"/>
    </source>
</evidence>